<dbReference type="NCBIfam" id="NF042935">
    <property type="entry name" value="SCO6880_fam"/>
    <property type="match status" value="1"/>
</dbReference>
<keyword evidence="3" id="KW-1185">Reference proteome</keyword>
<dbReference type="EMBL" id="FNSN01000002">
    <property type="protein sequence ID" value="SEB30121.1"/>
    <property type="molecule type" value="Genomic_DNA"/>
</dbReference>
<evidence type="ECO:0000256" key="1">
    <source>
        <dbReference type="SAM" id="Phobius"/>
    </source>
</evidence>
<evidence type="ECO:0008006" key="4">
    <source>
        <dbReference type="Google" id="ProtNLM"/>
    </source>
</evidence>
<reference evidence="2 3" key="1">
    <citation type="submission" date="2016-10" db="EMBL/GenBank/DDBJ databases">
        <authorList>
            <person name="de Groot N.N."/>
        </authorList>
    </citation>
    <scope>NUCLEOTIDE SEQUENCE [LARGE SCALE GENOMIC DNA]</scope>
    <source>
        <strain evidence="2 3">DSM 10495</strain>
    </source>
</reference>
<proteinExistence type="predicted"/>
<keyword evidence="1" id="KW-0812">Transmembrane</keyword>
<dbReference type="STRING" id="156980.SAMN04489745_0111"/>
<feature type="transmembrane region" description="Helical" evidence="1">
    <location>
        <begin position="32"/>
        <end position="51"/>
    </location>
</feature>
<dbReference type="InterPro" id="IPR049978">
    <property type="entry name" value="SCO6880-like"/>
</dbReference>
<gene>
    <name evidence="2" type="ORF">SAMN04489745_0111</name>
</gene>
<sequence length="539" mass="59571">MDLLHDEELDITKDARFSREERRGIVLGLEKHQLIALAALIPLIMILFQALGFPGSIVPIAIVVVICGPVICVRIQSKSLLQWSWMLIRSVFKRSARHHEHRAAAVEMIHDLPGEEDEIPAYRCRQEGNGKLHLGKPTRMNLPGELVELLPYELPGGEAFIYDPVNKLGIIAAKVSTENAFDMEAEEGKMIRTTEFASLLTTLSRITGIHTVQSTDQTSVVSAATIRDYYRSRVAAAPAGRVRRSGGKITSVERLAGAALNPFAHKAYEDLIHSGKGIEAHEEWIVFVWERNALDRPIRAKGGGLQGFMRVVMDHLDSLKVASETSGFALEEWMNLRQLSAIIRTAVDPAAAVAISERVGDHAGVAPEAAAPMAMRPGWDHVRTDTGFHRTWWISEWPKRRAKMGFLGKVIFAGDFRHTVTLVASPESQRKASKRIGEGLNDLESSHELQTKLGRRITLSQSRESEDLEFREMQLDEGYAPLAVGGYITVSGESLDEVEGFAHKMNAAATSARLDLRTLYNQQAEALVASAFPLGRGLL</sequence>
<evidence type="ECO:0000313" key="2">
    <source>
        <dbReference type="EMBL" id="SEB30121.1"/>
    </source>
</evidence>
<keyword evidence="1" id="KW-1133">Transmembrane helix</keyword>
<name>A0A1H4I816_9MICC</name>
<evidence type="ECO:0000313" key="3">
    <source>
        <dbReference type="Proteomes" id="UP000182652"/>
    </source>
</evidence>
<protein>
    <recommendedName>
        <fullName evidence="4">PrgI family protein</fullName>
    </recommendedName>
</protein>
<organism evidence="2 3">
    <name type="scientific">Arthrobacter woluwensis</name>
    <dbReference type="NCBI Taxonomy" id="156980"/>
    <lineage>
        <taxon>Bacteria</taxon>
        <taxon>Bacillati</taxon>
        <taxon>Actinomycetota</taxon>
        <taxon>Actinomycetes</taxon>
        <taxon>Micrococcales</taxon>
        <taxon>Micrococcaceae</taxon>
        <taxon>Arthrobacter</taxon>
    </lineage>
</organism>
<dbReference type="Proteomes" id="UP000182652">
    <property type="component" value="Unassembled WGS sequence"/>
</dbReference>
<dbReference type="RefSeq" id="WP_066217184.1">
    <property type="nucleotide sequence ID" value="NZ_FNSN01000002.1"/>
</dbReference>
<accession>A0A1H4I816</accession>
<keyword evidence="1" id="KW-0472">Membrane</keyword>
<feature type="transmembrane region" description="Helical" evidence="1">
    <location>
        <begin position="57"/>
        <end position="75"/>
    </location>
</feature>
<dbReference type="AlphaFoldDB" id="A0A1H4I816"/>